<feature type="compositionally biased region" description="Basic and acidic residues" evidence="1">
    <location>
        <begin position="481"/>
        <end position="493"/>
    </location>
</feature>
<reference evidence="4 5" key="2">
    <citation type="submission" date="2016-05" db="EMBL/GenBank/DDBJ databases">
        <authorList>
            <person name="Naeem Raeece"/>
        </authorList>
    </citation>
    <scope>NUCLEOTIDE SEQUENCE [LARGE SCALE GENOMIC DNA]</scope>
</reference>
<evidence type="ECO:0000313" key="2">
    <source>
        <dbReference type="EMBL" id="SBS79977.1"/>
    </source>
</evidence>
<evidence type="ECO:0000313" key="4">
    <source>
        <dbReference type="Proteomes" id="UP000078546"/>
    </source>
</evidence>
<organism evidence="2 5">
    <name type="scientific">Plasmodium ovale curtisi</name>
    <dbReference type="NCBI Taxonomy" id="864141"/>
    <lineage>
        <taxon>Eukaryota</taxon>
        <taxon>Sar</taxon>
        <taxon>Alveolata</taxon>
        <taxon>Apicomplexa</taxon>
        <taxon>Aconoidasida</taxon>
        <taxon>Haemosporida</taxon>
        <taxon>Plasmodiidae</taxon>
        <taxon>Plasmodium</taxon>
        <taxon>Plasmodium (Plasmodium)</taxon>
    </lineage>
</organism>
<accession>A0A1A8VL61</accession>
<sequence>MGIEIAFSEYNGGRNLRMEECFNKYFEAQEETEAKVDVIKIEENNNEFSNKCNSLKEYLDHYNKKYEKCFKSNIGYMYIEIRNSITQALKKCDRHDGSHTSRMREEKKLTTPDNEQHKGHPEVDNPETKTLELEKESKEAPACKDKLCEAESSGNQYLPEIKEIHEGKLGQEKDKITLGSAREVETPNTLLPANRQNTQDGAHSPTPNPPEGIPSKDSPNLETPESFEADAHPDKYPKDALNATSNPKGTSVVTGLESSINKFHDTVPSLTARVTNISLSPNYGEPSRPGPTSDTVEGETSDPSSQLTGEKPTTFLSAAEGVELSDLSSQVPKVSPVDPCTSVPEVAPKDSPSRTSTTDSLFGQLLSSGTSSHHGTSETGGTGAPSGRPLTSVEDEPYNKPLSSGEPQSPDGILSPPAQSFSGSEQASPTQFSHISQTAYAEEPSSGIKGHAPAEKSPSMEGLLTKTDKPKENQGSGEVGLRQKDKSSYERENSGQQLFHQHNSLPAGVLGDVKSEKSEQILHNLYSANNALDHRNTLNNKDLSQNSTDSNGNYIGTYDTNPVTPETGSEGFSLRMYIFTSLGGLFTKKKKRKRQEMQAELERIMYSPSNVENNNIYFSYGSIEH</sequence>
<feature type="compositionally biased region" description="Polar residues" evidence="1">
    <location>
        <begin position="537"/>
        <end position="562"/>
    </location>
</feature>
<protein>
    <submittedName>
        <fullName evidence="2">PIR Superfamily Protein</fullName>
    </submittedName>
</protein>
<evidence type="ECO:0000313" key="3">
    <source>
        <dbReference type="EMBL" id="SBT02858.1"/>
    </source>
</evidence>
<dbReference type="EMBL" id="FLQV01003814">
    <property type="protein sequence ID" value="SBT02858.1"/>
    <property type="molecule type" value="Genomic_DNA"/>
</dbReference>
<dbReference type="Proteomes" id="UP000078546">
    <property type="component" value="Unassembled WGS sequence"/>
</dbReference>
<feature type="compositionally biased region" description="Low complexity" evidence="1">
    <location>
        <begin position="367"/>
        <end position="377"/>
    </location>
</feature>
<reference evidence="2" key="1">
    <citation type="submission" date="2016-05" db="EMBL/GenBank/DDBJ databases">
        <authorList>
            <person name="Lavstsen T."/>
            <person name="Jespersen J.S."/>
        </authorList>
    </citation>
    <scope>NUCLEOTIDE SEQUENCE [LARGE SCALE GENOMIC DNA]</scope>
</reference>
<feature type="region of interest" description="Disordered" evidence="1">
    <location>
        <begin position="536"/>
        <end position="562"/>
    </location>
</feature>
<evidence type="ECO:0000256" key="1">
    <source>
        <dbReference type="SAM" id="MobiDB-lite"/>
    </source>
</evidence>
<evidence type="ECO:0000313" key="5">
    <source>
        <dbReference type="Proteomes" id="UP000078560"/>
    </source>
</evidence>
<feature type="region of interest" description="Disordered" evidence="1">
    <location>
        <begin position="93"/>
        <end position="147"/>
    </location>
</feature>
<feature type="compositionally biased region" description="Polar residues" evidence="1">
    <location>
        <begin position="417"/>
        <end position="439"/>
    </location>
</feature>
<dbReference type="AlphaFoldDB" id="A0A1A8VL61"/>
<gene>
    <name evidence="3" type="ORF">POVCU1_081530</name>
    <name evidence="2" type="ORF">POVCU2_0001670</name>
</gene>
<feature type="region of interest" description="Disordered" evidence="1">
    <location>
        <begin position="178"/>
        <end position="253"/>
    </location>
</feature>
<feature type="compositionally biased region" description="Polar residues" evidence="1">
    <location>
        <begin position="242"/>
        <end position="253"/>
    </location>
</feature>
<feature type="compositionally biased region" description="Polar residues" evidence="1">
    <location>
        <begin position="494"/>
        <end position="503"/>
    </location>
</feature>
<feature type="compositionally biased region" description="Polar residues" evidence="1">
    <location>
        <begin position="186"/>
        <end position="201"/>
    </location>
</feature>
<name>A0A1A8VL61_PLAOA</name>
<dbReference type="Proteomes" id="UP000078560">
    <property type="component" value="Unassembled WGS sequence"/>
</dbReference>
<dbReference type="EMBL" id="FLQU01000023">
    <property type="protein sequence ID" value="SBS79977.1"/>
    <property type="molecule type" value="Genomic_DNA"/>
</dbReference>
<proteinExistence type="predicted"/>
<feature type="compositionally biased region" description="Basic and acidic residues" evidence="1">
    <location>
        <begin position="229"/>
        <end position="238"/>
    </location>
</feature>
<feature type="region of interest" description="Disordered" evidence="1">
    <location>
        <begin position="277"/>
        <end position="503"/>
    </location>
</feature>